<feature type="domain" description="APO" evidence="3">
    <location>
        <begin position="495"/>
        <end position="580"/>
    </location>
</feature>
<feature type="region of interest" description="Disordered" evidence="1">
    <location>
        <begin position="688"/>
        <end position="709"/>
    </location>
</feature>
<dbReference type="InterPro" id="IPR015813">
    <property type="entry name" value="Pyrv/PenolPyrv_kinase-like_dom"/>
</dbReference>
<dbReference type="GO" id="GO:0016620">
    <property type="term" value="F:oxidoreductase activity, acting on the aldehyde or oxo group of donors, NAD or NADP as acceptor"/>
    <property type="evidence" value="ECO:0007669"/>
    <property type="project" value="InterPro"/>
</dbReference>
<organism evidence="4">
    <name type="scientific">Vitis vinifera</name>
    <name type="common">Grape</name>
    <dbReference type="NCBI Taxonomy" id="29760"/>
    <lineage>
        <taxon>Eukaryota</taxon>
        <taxon>Viridiplantae</taxon>
        <taxon>Streptophyta</taxon>
        <taxon>Embryophyta</taxon>
        <taxon>Tracheophyta</taxon>
        <taxon>Spermatophyta</taxon>
        <taxon>Magnoliopsida</taxon>
        <taxon>eudicotyledons</taxon>
        <taxon>Gunneridae</taxon>
        <taxon>Pentapetalae</taxon>
        <taxon>rosids</taxon>
        <taxon>Vitales</taxon>
        <taxon>Vitaceae</taxon>
        <taxon>Viteae</taxon>
        <taxon>Vitis</taxon>
    </lineage>
</organism>
<dbReference type="PANTHER" id="PTHR22931:SF9">
    <property type="entry name" value="PYRUVATE, PHOSPHATE DIKINASE 1, CHLOROPLASTIC"/>
    <property type="match status" value="1"/>
</dbReference>
<keyword evidence="2" id="KW-0472">Membrane</keyword>
<dbReference type="Gene3D" id="3.30.360.10">
    <property type="entry name" value="Dihydrodipicolinate Reductase, domain 2"/>
    <property type="match status" value="1"/>
</dbReference>
<dbReference type="InterPro" id="IPR023342">
    <property type="entry name" value="APO_dom"/>
</dbReference>
<evidence type="ECO:0000313" key="4">
    <source>
        <dbReference type="EMBL" id="CAN76000.1"/>
    </source>
</evidence>
<evidence type="ECO:0000256" key="1">
    <source>
        <dbReference type="SAM" id="MobiDB-lite"/>
    </source>
</evidence>
<dbReference type="InterPro" id="IPR020829">
    <property type="entry name" value="GlycerAld_3-P_DH_cat"/>
</dbReference>
<dbReference type="SUPFAM" id="SSF51621">
    <property type="entry name" value="Phosphoenolpyruvate/pyruvate domain"/>
    <property type="match status" value="1"/>
</dbReference>
<reference evidence="4" key="1">
    <citation type="journal article" date="2007" name="PLoS ONE">
        <title>The first genome sequence of an elite grapevine cultivar (Pinot noir Vitis vinifera L.): coping with a highly heterozygous genome.</title>
        <authorList>
            <person name="Velasco R."/>
            <person name="Zharkikh A."/>
            <person name="Troggio M."/>
            <person name="Cartwright D.A."/>
            <person name="Cestaro A."/>
            <person name="Pruss D."/>
            <person name="Pindo M."/>
            <person name="FitzGerald L.M."/>
            <person name="Vezzulli S."/>
            <person name="Reid J."/>
            <person name="Malacarne G."/>
            <person name="Iliev D."/>
            <person name="Coppola G."/>
            <person name="Wardell B."/>
            <person name="Micheletti D."/>
            <person name="Macalma T."/>
            <person name="Facci M."/>
            <person name="Mitchell J.T."/>
            <person name="Perazzolli M."/>
            <person name="Eldredge G."/>
            <person name="Gatto P."/>
            <person name="Oyzerski R."/>
            <person name="Moretto M."/>
            <person name="Gutin N."/>
            <person name="Stefanini M."/>
            <person name="Chen Y."/>
            <person name="Segala C."/>
            <person name="Davenport C."/>
            <person name="Dematte L."/>
            <person name="Mraz A."/>
            <person name="Battilana J."/>
            <person name="Stormo K."/>
            <person name="Costa F."/>
            <person name="Tao Q."/>
            <person name="Si-Ammour A."/>
            <person name="Harkins T."/>
            <person name="Lackey A."/>
            <person name="Perbost C."/>
            <person name="Taillon B."/>
            <person name="Stella A."/>
            <person name="Solovyev V."/>
            <person name="Fawcett J.A."/>
            <person name="Sterck L."/>
            <person name="Vandepoele K."/>
            <person name="Grando S.M."/>
            <person name="Toppo S."/>
            <person name="Moser C."/>
            <person name="Lanchbury J."/>
            <person name="Bogden R."/>
            <person name="Skolnick M."/>
            <person name="Sgaramella V."/>
            <person name="Bhatnagar S.K."/>
            <person name="Fontana P."/>
            <person name="Gutin A."/>
            <person name="Van de Peer Y."/>
            <person name="Salamini F."/>
            <person name="Viola R."/>
        </authorList>
    </citation>
    <scope>NUCLEOTIDE SEQUENCE</scope>
</reference>
<gene>
    <name evidence="4" type="ORF">VITISV_019164</name>
</gene>
<dbReference type="Pfam" id="PF02800">
    <property type="entry name" value="Gp_dh_C"/>
    <property type="match status" value="1"/>
</dbReference>
<sequence>MGGRKSGGWKRLVKRLALMRCGESKHQKPTLRAICRGFSLRFRWWAHLPAGGLFESQVLSPGWWLWNQLSGADGQMRKQQLLEDMQRIQTNLEQRVWAAAGYKPSSLCLKRVAQCWASCLSLAVNFATFTRKCFEGAQIKKMVVLGVRLVINDRFGIVEGFMTTVYSITATQKIVDDPLMLDYNIAIPSEDMPAGTEVMAHTGVPMSIDEELRPAAAPWCPQQLIKLRCDIFVPAIDSLVLTLVHGDHASQITFSNTHYLNERRRCIQTRAPVGLVVIFRRGLTRLNLWARICNGMDAGVMLVASFDLVQEGQEHGIGNWVMVGILARGIFIWLCKKFLEQYGEVSMLDIKGAEAAKVVLVIGITTLHSFGEGEVISGKQALTPSAPSGDLDTFRFWADQIRHLKVMANADTLDDALTARNNGTQGSGLCRTEHMFFASDERMKALLLGGKGGESLNFRLLSYLRDAVTAVGCLQPVKPLRQRIVARCSGTHSFPLWWCNEIYVGHVGHPFKSCRGPQASIRKGDHEWTNAFIEDILVPVDAFRLFDRLGRRIPHEERFSIPRIPAVVELCIQAGVDLPEFPTKSEFIDADESELPDPVPEVPKTPLLTEIPDSEIEPPSSAEETALLAEETLKAWEKMKGGAKKLMRMYPAGAAVPEQYKPTMRLDVGIPTYIKEAEMCRSLKMATPARDGKKAGEAGAPKMPAAGQHSTEVLHQRSKLPHSPLKLAIGGLAFVAALSYFTLYTKKKPEASALDVAKVVAGVSTPEDTHPRK</sequence>
<evidence type="ECO:0000256" key="2">
    <source>
        <dbReference type="SAM" id="Phobius"/>
    </source>
</evidence>
<dbReference type="GO" id="GO:0003723">
    <property type="term" value="F:RNA binding"/>
    <property type="evidence" value="ECO:0007669"/>
    <property type="project" value="InterPro"/>
</dbReference>
<dbReference type="PROSITE" id="PS51499">
    <property type="entry name" value="APO"/>
    <property type="match status" value="1"/>
</dbReference>
<dbReference type="GO" id="GO:0050242">
    <property type="term" value="F:pyruvate, phosphate dikinase activity"/>
    <property type="evidence" value="ECO:0007669"/>
    <property type="project" value="InterPro"/>
</dbReference>
<dbReference type="SUPFAM" id="SSF55347">
    <property type="entry name" value="Glyceraldehyde-3-phosphate dehydrogenase-like, C-terminal domain"/>
    <property type="match status" value="1"/>
</dbReference>
<evidence type="ECO:0000259" key="3">
    <source>
        <dbReference type="PROSITE" id="PS51499"/>
    </source>
</evidence>
<protein>
    <recommendedName>
        <fullName evidence="3">APO domain-containing protein</fullName>
    </recommendedName>
</protein>
<dbReference type="AlphaFoldDB" id="A5ASM1"/>
<proteinExistence type="predicted"/>
<dbReference type="Pfam" id="PF05634">
    <property type="entry name" value="APO_RNA-bind"/>
    <property type="match status" value="1"/>
</dbReference>
<keyword evidence="2" id="KW-0812">Transmembrane</keyword>
<accession>A5ASM1</accession>
<name>A5ASM1_VITVI</name>
<dbReference type="InterPro" id="IPR010121">
    <property type="entry name" value="Pyruvate_phosphate_dikinase"/>
</dbReference>
<dbReference type="InterPro" id="IPR000121">
    <property type="entry name" value="PEP_util_C"/>
</dbReference>
<dbReference type="PANTHER" id="PTHR22931">
    <property type="entry name" value="PHOSPHOENOLPYRUVATE DIKINASE-RELATED"/>
    <property type="match status" value="1"/>
</dbReference>
<dbReference type="Gene3D" id="3.20.20.60">
    <property type="entry name" value="Phosphoenolpyruvate-binding domains"/>
    <property type="match status" value="1"/>
</dbReference>
<dbReference type="ExpressionAtlas" id="A5ASM1">
    <property type="expression patterns" value="baseline"/>
</dbReference>
<dbReference type="InterPro" id="IPR040442">
    <property type="entry name" value="Pyrv_kinase-like_dom_sf"/>
</dbReference>
<dbReference type="Pfam" id="PF02896">
    <property type="entry name" value="PEP-utilizers_C"/>
    <property type="match status" value="1"/>
</dbReference>
<feature type="transmembrane region" description="Helical" evidence="2">
    <location>
        <begin position="725"/>
        <end position="744"/>
    </location>
</feature>
<dbReference type="EMBL" id="AM433981">
    <property type="protein sequence ID" value="CAN76000.1"/>
    <property type="molecule type" value="Genomic_DNA"/>
</dbReference>
<keyword evidence="2" id="KW-1133">Transmembrane helix</keyword>